<reference evidence="1 2" key="1">
    <citation type="journal article" date="2016" name="Nat. Commun.">
        <title>Thousands of microbial genomes shed light on interconnected biogeochemical processes in an aquifer system.</title>
        <authorList>
            <person name="Anantharaman K."/>
            <person name="Brown C.T."/>
            <person name="Hug L.A."/>
            <person name="Sharon I."/>
            <person name="Castelle C.J."/>
            <person name="Probst A.J."/>
            <person name="Thomas B.C."/>
            <person name="Singh A."/>
            <person name="Wilkins M.J."/>
            <person name="Karaoz U."/>
            <person name="Brodie E.L."/>
            <person name="Williams K.H."/>
            <person name="Hubbard S.S."/>
            <person name="Banfield J.F."/>
        </authorList>
    </citation>
    <scope>NUCLEOTIDE SEQUENCE [LARGE SCALE GENOMIC DNA]</scope>
</reference>
<evidence type="ECO:0000313" key="2">
    <source>
        <dbReference type="Proteomes" id="UP000176329"/>
    </source>
</evidence>
<dbReference type="Proteomes" id="UP000176329">
    <property type="component" value="Unassembled WGS sequence"/>
</dbReference>
<name>A0A1F6LRZ5_9BACT</name>
<protein>
    <recommendedName>
        <fullName evidence="3">Dephospho-CoA kinase</fullName>
    </recommendedName>
</protein>
<dbReference type="PANTHER" id="PTHR41930:SF1">
    <property type="entry name" value="DEPHOSPHO-COA KINASE"/>
    <property type="match status" value="1"/>
</dbReference>
<organism evidence="1 2">
    <name type="scientific">Candidatus Magasanikbacteria bacterium RIFCSPHIGHO2_01_FULL_50_8</name>
    <dbReference type="NCBI Taxonomy" id="1798674"/>
    <lineage>
        <taxon>Bacteria</taxon>
        <taxon>Candidatus Magasanikiibacteriota</taxon>
    </lineage>
</organism>
<proteinExistence type="predicted"/>
<evidence type="ECO:0000313" key="1">
    <source>
        <dbReference type="EMBL" id="OGH62063.1"/>
    </source>
</evidence>
<dbReference type="AlphaFoldDB" id="A0A1F6LRZ5"/>
<dbReference type="InterPro" id="IPR027417">
    <property type="entry name" value="P-loop_NTPase"/>
</dbReference>
<comment type="caution">
    <text evidence="1">The sequence shown here is derived from an EMBL/GenBank/DDBJ whole genome shotgun (WGS) entry which is preliminary data.</text>
</comment>
<accession>A0A1F6LRZ5</accession>
<dbReference type="Gene3D" id="3.40.50.300">
    <property type="entry name" value="P-loop containing nucleotide triphosphate hydrolases"/>
    <property type="match status" value="1"/>
</dbReference>
<evidence type="ECO:0008006" key="3">
    <source>
        <dbReference type="Google" id="ProtNLM"/>
    </source>
</evidence>
<dbReference type="EMBL" id="MFPV01000022">
    <property type="protein sequence ID" value="OGH62063.1"/>
    <property type="molecule type" value="Genomic_DNA"/>
</dbReference>
<dbReference type="SUPFAM" id="SSF52540">
    <property type="entry name" value="P-loop containing nucleoside triphosphate hydrolases"/>
    <property type="match status" value="1"/>
</dbReference>
<dbReference type="PANTHER" id="PTHR41930">
    <property type="entry name" value="UPF0200 PROTEIN MJ1399"/>
    <property type="match status" value="1"/>
</dbReference>
<sequence>MKKIIGFVGHIASGKGAACDYFIEQHHAGYHKFSTMLADLCDRLYLPHNRDNLIRMSECIRHEFGEDTMARVIARDVDGDAHEIICVDGIRRLADIVELKKLPDFVLVYIEADVRTRFARLAARNEKVDDATKTFEQFLADEQRPTELSIDEVAAEAHLTLSNNGSIEEFHTALDALVQKP</sequence>
<gene>
    <name evidence="1" type="ORF">A2848_02975</name>
</gene>